<dbReference type="AlphaFoldDB" id="A0A087LWC0"/>
<feature type="domain" description="N-acetyltransferase" evidence="1">
    <location>
        <begin position="4"/>
        <end position="159"/>
    </location>
</feature>
<dbReference type="InterPro" id="IPR016181">
    <property type="entry name" value="Acyl_CoA_acyltransferase"/>
</dbReference>
<evidence type="ECO:0000313" key="2">
    <source>
        <dbReference type="EMBL" id="KFL28923.1"/>
    </source>
</evidence>
<reference evidence="2 3" key="1">
    <citation type="submission" date="2014-08" db="EMBL/GenBank/DDBJ databases">
        <authorList>
            <person name="Hassan Y.I."/>
            <person name="Lepp D."/>
            <person name="Zhou T."/>
        </authorList>
    </citation>
    <scope>NUCLEOTIDE SEQUENCE [LARGE SCALE GENOMIC DNA]</scope>
    <source>
        <strain evidence="2 3">IFO13584</strain>
    </source>
</reference>
<name>A0A087LWC0_9HYPH</name>
<keyword evidence="3" id="KW-1185">Reference proteome</keyword>
<accession>A0A087LWC0</accession>
<protein>
    <recommendedName>
        <fullName evidence="1">N-acetyltransferase domain-containing protein</fullName>
    </recommendedName>
</protein>
<dbReference type="GO" id="GO:0016747">
    <property type="term" value="F:acyltransferase activity, transferring groups other than amino-acyl groups"/>
    <property type="evidence" value="ECO:0007669"/>
    <property type="project" value="InterPro"/>
</dbReference>
<dbReference type="PROSITE" id="PS51186">
    <property type="entry name" value="GNAT"/>
    <property type="match status" value="1"/>
</dbReference>
<proteinExistence type="predicted"/>
<evidence type="ECO:0000313" key="3">
    <source>
        <dbReference type="Proteomes" id="UP000028981"/>
    </source>
</evidence>
<sequence length="188" mass="21610">MAEMTIRAATPGDVPLIHAELMDVIATSPHYSDRFKAHEMGRLNKTFLHNLMAIDPWHIMIMCADGVPGGAMVSGPECGAVFRYWSWVFPSHRQTKLGMFGMRAFDEHWDKKRFHKAFTFVRPENEVARMLLKRYGYKETALLEQHIFGQDYLLIEKFYTKEEEGYDSGVNIGRLGRLKNRLKGLVGA</sequence>
<dbReference type="InterPro" id="IPR000182">
    <property type="entry name" value="GNAT_dom"/>
</dbReference>
<evidence type="ECO:0000259" key="1">
    <source>
        <dbReference type="PROSITE" id="PS51186"/>
    </source>
</evidence>
<dbReference type="RefSeq" id="WP_035087131.1">
    <property type="nucleotide sequence ID" value="NZ_JQGC01000033.1"/>
</dbReference>
<gene>
    <name evidence="2" type="ORF">JP75_23220</name>
</gene>
<dbReference type="OrthoDB" id="7947526at2"/>
<dbReference type="Gene3D" id="3.40.630.30">
    <property type="match status" value="1"/>
</dbReference>
<dbReference type="Proteomes" id="UP000028981">
    <property type="component" value="Unassembled WGS sequence"/>
</dbReference>
<dbReference type="EMBL" id="JQGC01000033">
    <property type="protein sequence ID" value="KFL28923.1"/>
    <property type="molecule type" value="Genomic_DNA"/>
</dbReference>
<organism evidence="2 3">
    <name type="scientific">Devosia riboflavina</name>
    <dbReference type="NCBI Taxonomy" id="46914"/>
    <lineage>
        <taxon>Bacteria</taxon>
        <taxon>Pseudomonadati</taxon>
        <taxon>Pseudomonadota</taxon>
        <taxon>Alphaproteobacteria</taxon>
        <taxon>Hyphomicrobiales</taxon>
        <taxon>Devosiaceae</taxon>
        <taxon>Devosia</taxon>
    </lineage>
</organism>
<dbReference type="SUPFAM" id="SSF55729">
    <property type="entry name" value="Acyl-CoA N-acyltransferases (Nat)"/>
    <property type="match status" value="1"/>
</dbReference>
<comment type="caution">
    <text evidence="2">The sequence shown here is derived from an EMBL/GenBank/DDBJ whole genome shotgun (WGS) entry which is preliminary data.</text>
</comment>